<feature type="coiled-coil region" evidence="1">
    <location>
        <begin position="52"/>
        <end position="79"/>
    </location>
</feature>
<proteinExistence type="predicted"/>
<sequence length="102" mass="11141">MTAAPALRALAGRVARLAPDWQRPERFYEQRSALAGALRALAEQAPPCACPAEGLRRRAVALRQALAAAEAERDRLARLLASARPPARRRRGADPRQPPLPF</sequence>
<evidence type="ECO:0000313" key="4">
    <source>
        <dbReference type="Proteomes" id="UP001519924"/>
    </source>
</evidence>
<organism evidence="3 4">
    <name type="scientific">Caldovatus aquaticus</name>
    <dbReference type="NCBI Taxonomy" id="2865671"/>
    <lineage>
        <taxon>Bacteria</taxon>
        <taxon>Pseudomonadati</taxon>
        <taxon>Pseudomonadota</taxon>
        <taxon>Alphaproteobacteria</taxon>
        <taxon>Acetobacterales</taxon>
        <taxon>Roseomonadaceae</taxon>
        <taxon>Caldovatus</taxon>
    </lineage>
</organism>
<feature type="region of interest" description="Disordered" evidence="2">
    <location>
        <begin position="80"/>
        <end position="102"/>
    </location>
</feature>
<name>A0ABS7EXT2_9PROT</name>
<keyword evidence="1" id="KW-0175">Coiled coil</keyword>
<accession>A0ABS7EXT2</accession>
<dbReference type="Proteomes" id="UP001519924">
    <property type="component" value="Unassembled WGS sequence"/>
</dbReference>
<reference evidence="3 4" key="1">
    <citation type="submission" date="2021-08" db="EMBL/GenBank/DDBJ databases">
        <title>Caldovatus sediminis gen. nov., sp. nov., a moderately thermophilic bacterium isolated from a hot spring.</title>
        <authorList>
            <person name="Hu C.-J."/>
            <person name="Li W.-J."/>
            <person name="Xian W.-D."/>
        </authorList>
    </citation>
    <scope>NUCLEOTIDE SEQUENCE [LARGE SCALE GENOMIC DNA]</scope>
    <source>
        <strain evidence="3 4">SYSU G05006</strain>
    </source>
</reference>
<dbReference type="EMBL" id="JAHZUY010000002">
    <property type="protein sequence ID" value="MBW8268088.1"/>
    <property type="molecule type" value="Genomic_DNA"/>
</dbReference>
<dbReference type="RefSeq" id="WP_220115594.1">
    <property type="nucleotide sequence ID" value="NZ_JAHZUY010000002.1"/>
</dbReference>
<keyword evidence="4" id="KW-1185">Reference proteome</keyword>
<protein>
    <submittedName>
        <fullName evidence="3">Uncharacterized protein</fullName>
    </submittedName>
</protein>
<evidence type="ECO:0000256" key="2">
    <source>
        <dbReference type="SAM" id="MobiDB-lite"/>
    </source>
</evidence>
<evidence type="ECO:0000313" key="3">
    <source>
        <dbReference type="EMBL" id="MBW8268088.1"/>
    </source>
</evidence>
<comment type="caution">
    <text evidence="3">The sequence shown here is derived from an EMBL/GenBank/DDBJ whole genome shotgun (WGS) entry which is preliminary data.</text>
</comment>
<evidence type="ECO:0000256" key="1">
    <source>
        <dbReference type="SAM" id="Coils"/>
    </source>
</evidence>
<gene>
    <name evidence="3" type="ORF">K1J50_01155</name>
</gene>